<keyword evidence="3" id="KW-0695">RNA-directed DNA polymerase</keyword>
<dbReference type="Proteomes" id="UP001151760">
    <property type="component" value="Unassembled WGS sequence"/>
</dbReference>
<accession>A0ABQ5DYM4</accession>
<feature type="compositionally biased region" description="Basic and acidic residues" evidence="1">
    <location>
        <begin position="445"/>
        <end position="456"/>
    </location>
</feature>
<gene>
    <name evidence="3" type="ORF">Tco_0953015</name>
</gene>
<organism evidence="3 4">
    <name type="scientific">Tanacetum coccineum</name>
    <dbReference type="NCBI Taxonomy" id="301880"/>
    <lineage>
        <taxon>Eukaryota</taxon>
        <taxon>Viridiplantae</taxon>
        <taxon>Streptophyta</taxon>
        <taxon>Embryophyta</taxon>
        <taxon>Tracheophyta</taxon>
        <taxon>Spermatophyta</taxon>
        <taxon>Magnoliopsida</taxon>
        <taxon>eudicotyledons</taxon>
        <taxon>Gunneridae</taxon>
        <taxon>Pentapetalae</taxon>
        <taxon>asterids</taxon>
        <taxon>campanulids</taxon>
        <taxon>Asterales</taxon>
        <taxon>Asteraceae</taxon>
        <taxon>Asteroideae</taxon>
        <taxon>Anthemideae</taxon>
        <taxon>Anthemidinae</taxon>
        <taxon>Tanacetum</taxon>
    </lineage>
</organism>
<dbReference type="GO" id="GO:0003964">
    <property type="term" value="F:RNA-directed DNA polymerase activity"/>
    <property type="evidence" value="ECO:0007669"/>
    <property type="project" value="UniProtKB-KW"/>
</dbReference>
<dbReference type="PANTHER" id="PTHR31286">
    <property type="entry name" value="GLYCINE-RICH CELL WALL STRUCTURAL PROTEIN 1.8-LIKE"/>
    <property type="match status" value="1"/>
</dbReference>
<dbReference type="EMBL" id="BQNB010015801">
    <property type="protein sequence ID" value="GJT44300.1"/>
    <property type="molecule type" value="Genomic_DNA"/>
</dbReference>
<dbReference type="InterPro" id="IPR040256">
    <property type="entry name" value="At4g02000-like"/>
</dbReference>
<keyword evidence="4" id="KW-1185">Reference proteome</keyword>
<evidence type="ECO:0000259" key="2">
    <source>
        <dbReference type="Pfam" id="PF14111"/>
    </source>
</evidence>
<keyword evidence="3" id="KW-0548">Nucleotidyltransferase</keyword>
<dbReference type="PANTHER" id="PTHR31286:SF180">
    <property type="entry name" value="OS10G0362600 PROTEIN"/>
    <property type="match status" value="1"/>
</dbReference>
<dbReference type="SUPFAM" id="SSF56219">
    <property type="entry name" value="DNase I-like"/>
    <property type="match status" value="1"/>
</dbReference>
<feature type="region of interest" description="Disordered" evidence="1">
    <location>
        <begin position="430"/>
        <end position="456"/>
    </location>
</feature>
<dbReference type="InterPro" id="IPR036691">
    <property type="entry name" value="Endo/exonu/phosph_ase_sf"/>
</dbReference>
<reference evidence="3" key="1">
    <citation type="journal article" date="2022" name="Int. J. Mol. Sci.">
        <title>Draft Genome of Tanacetum Coccineum: Genomic Comparison of Closely Related Tanacetum-Family Plants.</title>
        <authorList>
            <person name="Yamashiro T."/>
            <person name="Shiraishi A."/>
            <person name="Nakayama K."/>
            <person name="Satake H."/>
        </authorList>
    </citation>
    <scope>NUCLEOTIDE SEQUENCE</scope>
</reference>
<protein>
    <submittedName>
        <fullName evidence="3">RNA-directed DNA polymerase, eukaryota, reverse transcriptase zinc-binding domain protein</fullName>
    </submittedName>
</protein>
<dbReference type="Pfam" id="PF14111">
    <property type="entry name" value="DUF4283"/>
    <property type="match status" value="1"/>
</dbReference>
<sequence>MDINRRSSKRLQKIPSHFQDSVHDLNKKKGSNKVRASNMMNKEDDECLDQAGEECVEGNDIQDDVGEKKIGGSKESKGIVMDSEVISVQVEDVRIGVVGNDGKVSFGSVSEDMIKMYDRTSSDNGGKKTCRKSFVEAISQNLMECDKALESIPTKIDENGVEVVVFDDVMVAEGSKRWELTLCGFFVGYRMSINELRYNLRRMWSKFRFKDIVDCNNRVFFMKFHHEEGLNKVVNSGPWMVNEKTSVKGISALASRLGKPLVMDSITTNKCKQGIGMVRYARVLIEVSAKKILPNDVEIIFKNVKGMVQCRKTVKVEYDSKPPMCIECEVFGRTFSRCYKNVANITTNTKSVKENVKGNNAVNTEQKEANEQKEKNGVHVEDCDEGFVEVMRKKNIGIDNKVKRQNFRGNPQVNKGGNSKIVYQAKTKEVKSPKKTLTKMPKAAGENEKEKTRKNEELVDKGKKANIEVQNNEECKDVLEEISGVAKYFKIGTCNIRGLSTSDKQDEIVKLIQEEKLQICVVLKTYLKSKKIGKVCDRIFGRWNWLTNMSYCNKGYRIMVGWNDDMINISVVHMARQSMLVRVETRDGNLRLYGTFIASNNGVERKDLWEDIEE</sequence>
<evidence type="ECO:0000313" key="4">
    <source>
        <dbReference type="Proteomes" id="UP001151760"/>
    </source>
</evidence>
<dbReference type="Gene3D" id="3.60.10.10">
    <property type="entry name" value="Endonuclease/exonuclease/phosphatase"/>
    <property type="match status" value="1"/>
</dbReference>
<reference evidence="3" key="2">
    <citation type="submission" date="2022-01" db="EMBL/GenBank/DDBJ databases">
        <authorList>
            <person name="Yamashiro T."/>
            <person name="Shiraishi A."/>
            <person name="Satake H."/>
            <person name="Nakayama K."/>
        </authorList>
    </citation>
    <scope>NUCLEOTIDE SEQUENCE</scope>
</reference>
<keyword evidence="3" id="KW-0808">Transferase</keyword>
<feature type="region of interest" description="Disordered" evidence="1">
    <location>
        <begin position="1"/>
        <end position="40"/>
    </location>
</feature>
<comment type="caution">
    <text evidence="3">The sequence shown here is derived from an EMBL/GenBank/DDBJ whole genome shotgun (WGS) entry which is preliminary data.</text>
</comment>
<feature type="domain" description="DUF4283" evidence="2">
    <location>
        <begin position="176"/>
        <end position="244"/>
    </location>
</feature>
<proteinExistence type="predicted"/>
<evidence type="ECO:0000313" key="3">
    <source>
        <dbReference type="EMBL" id="GJT44300.1"/>
    </source>
</evidence>
<evidence type="ECO:0000256" key="1">
    <source>
        <dbReference type="SAM" id="MobiDB-lite"/>
    </source>
</evidence>
<feature type="compositionally biased region" description="Basic residues" evidence="1">
    <location>
        <begin position="1"/>
        <end position="12"/>
    </location>
</feature>
<dbReference type="InterPro" id="IPR025558">
    <property type="entry name" value="DUF4283"/>
</dbReference>
<name>A0ABQ5DYM4_9ASTR</name>